<dbReference type="Proteomes" id="UP001497535">
    <property type="component" value="Unassembled WGS sequence"/>
</dbReference>
<sequence length="369" mass="42789">MNESFKRYFPSASVPLPTHNPLQLLHWKDQERQHNTWYLEKYNRLQDSRKQPLSVDCGPDDRLIIQFKEQVNKMICIYHNYRELETFCIHPLLFSHDLISKETRLLFCIKDQIDGSIRYKFRVKFVSQDEVISFCSAVAGYVTIKSYEEWSKQSEGARTPTFSERGRTPMSEKGNITPLEQTFDTTIVNETDASESVSANRAPVEDKTGTNGQNIINGIFLLYSRCCFEKKIIFILVHIGNLISVEAMREFGNILLQIVDKCISSNKKEHNKKNLIRQEGPNIQSTSTVQPALPSTTKLPAKRGRKPNPENNENKPVAKKRRDMNPSKWRIYDFERQLLQMVKEEKAEIHKARTPGTKYNLRGVTDENE</sequence>
<gene>
    <name evidence="1" type="ORF">MENTE1834_LOCUS31853</name>
</gene>
<organism evidence="1 2">
    <name type="scientific">Meloidogyne enterolobii</name>
    <name type="common">Root-knot nematode worm</name>
    <name type="synonym">Meloidogyne mayaguensis</name>
    <dbReference type="NCBI Taxonomy" id="390850"/>
    <lineage>
        <taxon>Eukaryota</taxon>
        <taxon>Metazoa</taxon>
        <taxon>Ecdysozoa</taxon>
        <taxon>Nematoda</taxon>
        <taxon>Chromadorea</taxon>
        <taxon>Rhabditida</taxon>
        <taxon>Tylenchina</taxon>
        <taxon>Tylenchomorpha</taxon>
        <taxon>Tylenchoidea</taxon>
        <taxon>Meloidogynidae</taxon>
        <taxon>Meloidogyninae</taxon>
        <taxon>Meloidogyne</taxon>
    </lineage>
</organism>
<reference evidence="1" key="1">
    <citation type="submission" date="2023-11" db="EMBL/GenBank/DDBJ databases">
        <authorList>
            <person name="Poullet M."/>
        </authorList>
    </citation>
    <scope>NUCLEOTIDE SEQUENCE</scope>
    <source>
        <strain evidence="1">E1834</strain>
    </source>
</reference>
<comment type="caution">
    <text evidence="1">The sequence shown here is derived from an EMBL/GenBank/DDBJ whole genome shotgun (WGS) entry which is preliminary data.</text>
</comment>
<evidence type="ECO:0000313" key="2">
    <source>
        <dbReference type="Proteomes" id="UP001497535"/>
    </source>
</evidence>
<protein>
    <submittedName>
        <fullName evidence="1">Uncharacterized protein</fullName>
    </submittedName>
</protein>
<dbReference type="EMBL" id="CAVMJV010000053">
    <property type="protein sequence ID" value="CAK5084459.1"/>
    <property type="molecule type" value="Genomic_DNA"/>
</dbReference>
<keyword evidence="2" id="KW-1185">Reference proteome</keyword>
<accession>A0ACB0ZZS0</accession>
<proteinExistence type="predicted"/>
<evidence type="ECO:0000313" key="1">
    <source>
        <dbReference type="EMBL" id="CAK5084459.1"/>
    </source>
</evidence>
<name>A0ACB0ZZS0_MELEN</name>